<dbReference type="PANTHER" id="PTHR23315:SF7">
    <property type="entry name" value="U-BOX DOMAIN-CONTAINING PROTEIN 4"/>
    <property type="match status" value="1"/>
</dbReference>
<proteinExistence type="predicted"/>
<dbReference type="InterPro" id="IPR000225">
    <property type="entry name" value="Armadillo"/>
</dbReference>
<dbReference type="Gene3D" id="1.25.10.10">
    <property type="entry name" value="Leucine-rich Repeat Variant"/>
    <property type="match status" value="1"/>
</dbReference>
<dbReference type="AlphaFoldDB" id="A0A7S3JVI0"/>
<evidence type="ECO:0000313" key="2">
    <source>
        <dbReference type="EMBL" id="CAE0366294.1"/>
    </source>
</evidence>
<evidence type="ECO:0008006" key="3">
    <source>
        <dbReference type="Google" id="ProtNLM"/>
    </source>
</evidence>
<dbReference type="Pfam" id="PF00514">
    <property type="entry name" value="Arm"/>
    <property type="match status" value="3"/>
</dbReference>
<dbReference type="SUPFAM" id="SSF48371">
    <property type="entry name" value="ARM repeat"/>
    <property type="match status" value="1"/>
</dbReference>
<accession>A0A7S3JVI0</accession>
<dbReference type="InterPro" id="IPR011989">
    <property type="entry name" value="ARM-like"/>
</dbReference>
<dbReference type="SMART" id="SM00185">
    <property type="entry name" value="ARM"/>
    <property type="match status" value="2"/>
</dbReference>
<reference evidence="2" key="1">
    <citation type="submission" date="2021-01" db="EMBL/GenBank/DDBJ databases">
        <authorList>
            <person name="Corre E."/>
            <person name="Pelletier E."/>
            <person name="Niang G."/>
            <person name="Scheremetjew M."/>
            <person name="Finn R."/>
            <person name="Kale V."/>
            <person name="Holt S."/>
            <person name="Cochrane G."/>
            <person name="Meng A."/>
            <person name="Brown T."/>
            <person name="Cohen L."/>
        </authorList>
    </citation>
    <scope>NUCLEOTIDE SEQUENCE</scope>
    <source>
        <strain evidence="2">CCMP1510</strain>
    </source>
</reference>
<dbReference type="EMBL" id="HBIJ01010158">
    <property type="protein sequence ID" value="CAE0366294.1"/>
    <property type="molecule type" value="Transcribed_RNA"/>
</dbReference>
<feature type="repeat" description="ARM" evidence="1">
    <location>
        <begin position="76"/>
        <end position="118"/>
    </location>
</feature>
<dbReference type="PROSITE" id="PS50176">
    <property type="entry name" value="ARM_REPEAT"/>
    <property type="match status" value="2"/>
</dbReference>
<name>A0A7S3JVI0_9STRA</name>
<sequence>MLNNNGREAEVAARTLWKISRDGDNKKAIVHANAIPPLVNLLSSGTANAKEYAAAVLCNLLYYNENNKAAIVHANAIIPPLVNLLSSGTAKAKENAAGVLCYIAFKNENNKAAIVHANAIPPLVTLAKSGSLMIAKKL</sequence>
<dbReference type="PANTHER" id="PTHR23315">
    <property type="entry name" value="U BOX DOMAIN-CONTAINING"/>
    <property type="match status" value="1"/>
</dbReference>
<organism evidence="2">
    <name type="scientific">Aureoumbra lagunensis</name>
    <dbReference type="NCBI Taxonomy" id="44058"/>
    <lineage>
        <taxon>Eukaryota</taxon>
        <taxon>Sar</taxon>
        <taxon>Stramenopiles</taxon>
        <taxon>Ochrophyta</taxon>
        <taxon>Pelagophyceae</taxon>
        <taxon>Pelagomonadales</taxon>
        <taxon>Aureoumbra</taxon>
    </lineage>
</organism>
<gene>
    <name evidence="2" type="ORF">ALAG00032_LOCUS7038</name>
</gene>
<dbReference type="InterPro" id="IPR016024">
    <property type="entry name" value="ARM-type_fold"/>
</dbReference>
<evidence type="ECO:0000256" key="1">
    <source>
        <dbReference type="PROSITE-ProRule" id="PRU00259"/>
    </source>
</evidence>
<protein>
    <recommendedName>
        <fullName evidence="3">Armadillo repeat-containing domain-containing protein</fullName>
    </recommendedName>
</protein>
<feature type="repeat" description="ARM" evidence="1">
    <location>
        <begin position="33"/>
        <end position="75"/>
    </location>
</feature>